<evidence type="ECO:0000313" key="4">
    <source>
        <dbReference type="Proteomes" id="UP001151760"/>
    </source>
</evidence>
<dbReference type="Proteomes" id="UP001151760">
    <property type="component" value="Unassembled WGS sequence"/>
</dbReference>
<dbReference type="EMBL" id="BQNB010020661">
    <property type="protein sequence ID" value="GJT98287.1"/>
    <property type="molecule type" value="Genomic_DNA"/>
</dbReference>
<keyword evidence="4" id="KW-1185">Reference proteome</keyword>
<evidence type="ECO:0000256" key="2">
    <source>
        <dbReference type="SAM" id="Phobius"/>
    </source>
</evidence>
<feature type="transmembrane region" description="Helical" evidence="2">
    <location>
        <begin position="178"/>
        <end position="203"/>
    </location>
</feature>
<accession>A0ABQ5IG59</accession>
<name>A0ABQ5IG59_9ASTR</name>
<comment type="caution">
    <text evidence="3">The sequence shown here is derived from an EMBL/GenBank/DDBJ whole genome shotgun (WGS) entry which is preliminary data.</text>
</comment>
<organism evidence="3 4">
    <name type="scientific">Tanacetum coccineum</name>
    <dbReference type="NCBI Taxonomy" id="301880"/>
    <lineage>
        <taxon>Eukaryota</taxon>
        <taxon>Viridiplantae</taxon>
        <taxon>Streptophyta</taxon>
        <taxon>Embryophyta</taxon>
        <taxon>Tracheophyta</taxon>
        <taxon>Spermatophyta</taxon>
        <taxon>Magnoliopsida</taxon>
        <taxon>eudicotyledons</taxon>
        <taxon>Gunneridae</taxon>
        <taxon>Pentapetalae</taxon>
        <taxon>asterids</taxon>
        <taxon>campanulids</taxon>
        <taxon>Asterales</taxon>
        <taxon>Asteraceae</taxon>
        <taxon>Asteroideae</taxon>
        <taxon>Anthemideae</taxon>
        <taxon>Anthemidinae</taxon>
        <taxon>Tanacetum</taxon>
    </lineage>
</organism>
<feature type="region of interest" description="Disordered" evidence="1">
    <location>
        <begin position="15"/>
        <end position="90"/>
    </location>
</feature>
<evidence type="ECO:0000313" key="3">
    <source>
        <dbReference type="EMBL" id="GJT98287.1"/>
    </source>
</evidence>
<gene>
    <name evidence="3" type="ORF">Tco_1093805</name>
</gene>
<proteinExistence type="predicted"/>
<feature type="compositionally biased region" description="Low complexity" evidence="1">
    <location>
        <begin position="56"/>
        <end position="65"/>
    </location>
</feature>
<keyword evidence="2" id="KW-1133">Transmembrane helix</keyword>
<feature type="compositionally biased region" description="Pro residues" evidence="1">
    <location>
        <begin position="34"/>
        <end position="55"/>
    </location>
</feature>
<keyword evidence="2" id="KW-0472">Membrane</keyword>
<reference evidence="3" key="1">
    <citation type="journal article" date="2022" name="Int. J. Mol. Sci.">
        <title>Draft Genome of Tanacetum Coccineum: Genomic Comparison of Closely Related Tanacetum-Family Plants.</title>
        <authorList>
            <person name="Yamashiro T."/>
            <person name="Shiraishi A."/>
            <person name="Nakayama K."/>
            <person name="Satake H."/>
        </authorList>
    </citation>
    <scope>NUCLEOTIDE SEQUENCE</scope>
</reference>
<keyword evidence="2" id="KW-0812">Transmembrane</keyword>
<reference evidence="3" key="2">
    <citation type="submission" date="2022-01" db="EMBL/GenBank/DDBJ databases">
        <authorList>
            <person name="Yamashiro T."/>
            <person name="Shiraishi A."/>
            <person name="Satake H."/>
            <person name="Nakayama K."/>
        </authorList>
    </citation>
    <scope>NUCLEOTIDE SEQUENCE</scope>
</reference>
<evidence type="ECO:0000256" key="1">
    <source>
        <dbReference type="SAM" id="MobiDB-lite"/>
    </source>
</evidence>
<sequence length="435" mass="48321">MDTHLSITAVLYGDITLDATEPSPAPSRITSSPSPTPTPLPSPQPSPTQPSPTQPSPTQLSPTQPGSVNQPLTPYGSPLHAVHSHGSEEGSLKLQELMHLVNTLSDRLSRVLRKRLGKARKQTRVFFTDDEAFEDDLPTGRNYHEEVQEKASTETELFIQEVTPTEVIQDQEGSVCSFIAFAILTLSFVIVFIVFANLAIFVIDQHAHNFAYIESFKSEFAEVFVFNLDFQDNGILIDLLALDSNYAYGFSTRNSNAGKGGAIASLGPDVLFKCQQSTFDFDTKLSCLLKEQLLEPALNLTVQLWCSRRKGLMFNAFFFEIGMECPCSRIRASVSTDSNHLSSLKIALIIVKKVLRLTGVSSLDLEKEVQVESRIAINDHQNIFLPFCCNPHWTTQVSIVKAIHLPLELGTALTLKQSFFCCVLPHFTRRTKFDP</sequence>
<protein>
    <submittedName>
        <fullName evidence="3">Uncharacterized protein</fullName>
    </submittedName>
</protein>